<evidence type="ECO:0000256" key="10">
    <source>
        <dbReference type="SAM" id="SignalP"/>
    </source>
</evidence>
<dbReference type="FunFam" id="2.60.40.1930:FF:000001">
    <property type="entry name" value="CD109 isoform 3"/>
    <property type="match status" value="1"/>
</dbReference>
<dbReference type="PANTHER" id="PTHR11412:SF144">
    <property type="entry name" value="COMPLEMENT C4-B"/>
    <property type="match status" value="1"/>
</dbReference>
<dbReference type="Proteomes" id="UP000472263">
    <property type="component" value="Chromosome 16"/>
</dbReference>
<dbReference type="InterPro" id="IPR036595">
    <property type="entry name" value="A-macroglobulin_rcpt-bd_sf"/>
</dbReference>
<dbReference type="Gene3D" id="1.20.91.20">
    <property type="entry name" value="Anaphylotoxins (complement system)"/>
    <property type="match status" value="1"/>
</dbReference>
<evidence type="ECO:0000313" key="14">
    <source>
        <dbReference type="Proteomes" id="UP000472263"/>
    </source>
</evidence>
<dbReference type="SUPFAM" id="SSF48239">
    <property type="entry name" value="Terpenoid cyclases/Protein prenyltransferases"/>
    <property type="match status" value="1"/>
</dbReference>
<keyword evidence="8" id="KW-1015">Disulfide bond</keyword>
<dbReference type="PANTHER" id="PTHR11412">
    <property type="entry name" value="MACROGLOBULIN / COMPLEMENT"/>
    <property type="match status" value="1"/>
</dbReference>
<dbReference type="GO" id="GO:0006956">
    <property type="term" value="P:complement activation"/>
    <property type="evidence" value="ECO:0007669"/>
    <property type="project" value="TreeGrafter"/>
</dbReference>
<dbReference type="InterPro" id="IPR050473">
    <property type="entry name" value="A2M/Complement_sys"/>
</dbReference>
<dbReference type="InterPro" id="IPR011625">
    <property type="entry name" value="A2M_N_BRD"/>
</dbReference>
<dbReference type="Pfam" id="PF17790">
    <property type="entry name" value="MG1"/>
    <property type="match status" value="1"/>
</dbReference>
<dbReference type="Gene3D" id="1.50.10.20">
    <property type="match status" value="1"/>
</dbReference>
<comment type="subcellular location">
    <subcellularLocation>
        <location evidence="1">Secreted</location>
    </subcellularLocation>
</comment>
<dbReference type="GO" id="GO:0005615">
    <property type="term" value="C:extracellular space"/>
    <property type="evidence" value="ECO:0007669"/>
    <property type="project" value="InterPro"/>
</dbReference>
<dbReference type="InterPro" id="IPR002890">
    <property type="entry name" value="MG2"/>
</dbReference>
<evidence type="ECO:0000256" key="9">
    <source>
        <dbReference type="ARBA" id="ARBA00023180"/>
    </source>
</evidence>
<gene>
    <name evidence="13" type="primary">c4b</name>
</gene>
<evidence type="ECO:0000313" key="13">
    <source>
        <dbReference type="Ensembl" id="ENSMMDP00005023795.1"/>
    </source>
</evidence>
<organism evidence="13 14">
    <name type="scientific">Myripristis murdjan</name>
    <name type="common">pinecone soldierfish</name>
    <dbReference type="NCBI Taxonomy" id="586833"/>
    <lineage>
        <taxon>Eukaryota</taxon>
        <taxon>Metazoa</taxon>
        <taxon>Chordata</taxon>
        <taxon>Craniata</taxon>
        <taxon>Vertebrata</taxon>
        <taxon>Euteleostomi</taxon>
        <taxon>Actinopterygii</taxon>
        <taxon>Neopterygii</taxon>
        <taxon>Teleostei</taxon>
        <taxon>Neoteleostei</taxon>
        <taxon>Acanthomorphata</taxon>
        <taxon>Holocentriformes</taxon>
        <taxon>Holocentridae</taxon>
        <taxon>Myripristis</taxon>
    </lineage>
</organism>
<dbReference type="Gene3D" id="2.60.40.1930">
    <property type="match status" value="3"/>
</dbReference>
<dbReference type="SMART" id="SM01419">
    <property type="entry name" value="Thiol-ester_cl"/>
    <property type="match status" value="1"/>
</dbReference>
<dbReference type="InterPro" id="IPR000020">
    <property type="entry name" value="Anaphylatoxin/fibulin"/>
</dbReference>
<evidence type="ECO:0000256" key="7">
    <source>
        <dbReference type="ARBA" id="ARBA00022966"/>
    </source>
</evidence>
<dbReference type="SMART" id="SM00104">
    <property type="entry name" value="ANATO"/>
    <property type="match status" value="1"/>
</dbReference>
<keyword evidence="6" id="KW-0722">Serine protease inhibitor</keyword>
<name>A0A667Y1M9_9TELE</name>
<dbReference type="Gene3D" id="6.20.50.160">
    <property type="match status" value="1"/>
</dbReference>
<dbReference type="GeneTree" id="ENSGT00940000155739"/>
<dbReference type="FunFam" id="2.60.40.10:FF:000155">
    <property type="entry name" value="complement C3 isoform X1"/>
    <property type="match status" value="1"/>
</dbReference>
<dbReference type="InterPro" id="IPR041555">
    <property type="entry name" value="MG3"/>
</dbReference>
<dbReference type="InterPro" id="IPR041425">
    <property type="entry name" value="C3/4/5_MG1"/>
</dbReference>
<dbReference type="InterPro" id="IPR011626">
    <property type="entry name" value="Alpha-macroglobulin_TED"/>
</dbReference>
<reference evidence="13" key="2">
    <citation type="submission" date="2025-08" db="UniProtKB">
        <authorList>
            <consortium name="Ensembl"/>
        </authorList>
    </citation>
    <scope>IDENTIFICATION</scope>
</reference>
<protein>
    <submittedName>
        <fullName evidence="13">Complement C4B (Chido/Rodgers blood group)</fullName>
    </submittedName>
</protein>
<reference evidence="13" key="3">
    <citation type="submission" date="2025-09" db="UniProtKB">
        <authorList>
            <consortium name="Ensembl"/>
        </authorList>
    </citation>
    <scope>IDENTIFICATION</scope>
</reference>
<dbReference type="Pfam" id="PF17789">
    <property type="entry name" value="MG4"/>
    <property type="match status" value="1"/>
</dbReference>
<evidence type="ECO:0000256" key="1">
    <source>
        <dbReference type="ARBA" id="ARBA00004613"/>
    </source>
</evidence>
<evidence type="ECO:0000256" key="6">
    <source>
        <dbReference type="ARBA" id="ARBA00022900"/>
    </source>
</evidence>
<keyword evidence="5 10" id="KW-0732">Signal</keyword>
<dbReference type="PROSITE" id="PS01178">
    <property type="entry name" value="ANAPHYLATOXIN_2"/>
    <property type="match status" value="1"/>
</dbReference>
<dbReference type="Pfam" id="PF01835">
    <property type="entry name" value="MG2"/>
    <property type="match status" value="1"/>
</dbReference>
<dbReference type="Pfam" id="PF07677">
    <property type="entry name" value="A2M_recep"/>
    <property type="match status" value="1"/>
</dbReference>
<dbReference type="CDD" id="cd02896">
    <property type="entry name" value="complement_C3_C4_C5"/>
    <property type="match status" value="1"/>
</dbReference>
<evidence type="ECO:0000256" key="3">
    <source>
        <dbReference type="ARBA" id="ARBA00022525"/>
    </source>
</evidence>
<dbReference type="GO" id="GO:0004867">
    <property type="term" value="F:serine-type endopeptidase inhibitor activity"/>
    <property type="evidence" value="ECO:0007669"/>
    <property type="project" value="UniProtKB-KW"/>
</dbReference>
<evidence type="ECO:0000256" key="4">
    <source>
        <dbReference type="ARBA" id="ARBA00022690"/>
    </source>
</evidence>
<feature type="chain" id="PRO_5025378019" evidence="10">
    <location>
        <begin position="21"/>
        <end position="1694"/>
    </location>
</feature>
<dbReference type="SMART" id="SM01360">
    <property type="entry name" value="A2M"/>
    <property type="match status" value="1"/>
</dbReference>
<keyword evidence="9" id="KW-0325">Glycoprotein</keyword>
<keyword evidence="14" id="KW-1185">Reference proteome</keyword>
<dbReference type="Gene3D" id="2.60.120.1540">
    <property type="match status" value="1"/>
</dbReference>
<dbReference type="InterPro" id="IPR009048">
    <property type="entry name" value="A-macroglobulin_rcpt-bd"/>
</dbReference>
<dbReference type="InterPro" id="IPR001599">
    <property type="entry name" value="Macroglobln_a2"/>
</dbReference>
<dbReference type="PROSITE" id="PS50189">
    <property type="entry name" value="NTR"/>
    <property type="match status" value="1"/>
</dbReference>
<dbReference type="Gene3D" id="2.20.130.20">
    <property type="match status" value="1"/>
</dbReference>
<evidence type="ECO:0000256" key="8">
    <source>
        <dbReference type="ARBA" id="ARBA00023157"/>
    </source>
</evidence>
<dbReference type="InterPro" id="IPR008993">
    <property type="entry name" value="TIMP-like_OB-fold"/>
</dbReference>
<dbReference type="CDD" id="cd00017">
    <property type="entry name" value="ANATO"/>
    <property type="match status" value="1"/>
</dbReference>
<dbReference type="SUPFAM" id="SSF49410">
    <property type="entry name" value="Alpha-macroglobulin receptor domain"/>
    <property type="match status" value="1"/>
</dbReference>
<dbReference type="Gene3D" id="2.60.40.690">
    <property type="entry name" value="Alpha-macroglobulin, receptor-binding domain"/>
    <property type="match status" value="1"/>
</dbReference>
<feature type="domain" description="NTR" evidence="12">
    <location>
        <begin position="1543"/>
        <end position="1692"/>
    </location>
</feature>
<dbReference type="InterPro" id="IPR008930">
    <property type="entry name" value="Terpenoid_cyclase/PrenylTrfase"/>
</dbReference>
<keyword evidence="3" id="KW-0964">Secreted</keyword>
<dbReference type="Pfam" id="PF01759">
    <property type="entry name" value="NTR"/>
    <property type="match status" value="1"/>
</dbReference>
<dbReference type="InterPro" id="IPR047565">
    <property type="entry name" value="Alpha-macroglob_thiol-ester_cl"/>
</dbReference>
<dbReference type="PROSITE" id="PS00477">
    <property type="entry name" value="ALPHA_2_MACROGLOBULIN"/>
    <property type="match status" value="1"/>
</dbReference>
<dbReference type="SUPFAM" id="SSF50242">
    <property type="entry name" value="TIMP-like"/>
    <property type="match status" value="1"/>
</dbReference>
<dbReference type="Ensembl" id="ENSMMDT00005024306.1">
    <property type="protein sequence ID" value="ENSMMDP00005023795.1"/>
    <property type="gene ID" value="ENSMMDG00005010047.1"/>
</dbReference>
<proteinExistence type="inferred from homology"/>
<feature type="domain" description="Anaphylatoxin-like" evidence="11">
    <location>
        <begin position="660"/>
        <end position="698"/>
    </location>
</feature>
<dbReference type="Pfam" id="PF01821">
    <property type="entry name" value="ANATO"/>
    <property type="match status" value="1"/>
</dbReference>
<sequence length="1694" mass="190316">MEYHIFPLLLLILTLESGLGETNNGFLISAPSVFHVGVKEKVFVQVENSMFNVPITLYLESGINTEVTSRRVQATCTEDEPTKTVELIIERDKMPVLSEFKSSPPYFLLVAESPHFNERKMTRVLVSKHRGYIFIQTDQPIYNPTQRVHYRIFTLDHTMRPHEEFFQLSLFNPAGNRVMKVDRRAKGGIYSGTLNIPDVSEMGTWKITAHYDGDKENAAAREFKVQKFVLPSFEVNIRMKQSYLLLDTEEFNLTISALYTYGEKVKGAFHTRCGVVKKGFSGGKTEKPVFLKGLESTGSVQDGTATVTLKTADINRQLQTQHRNTLSDLQENGYELYFAVTVTNIQSGELQEAEIFLPIVSQRYTIDLSRTRSFFIPGIPLDVVVITRLPDGSPAANVPVKINAPTSHERFRQVTTNQQGAVFAVFNFPSGDGAAGEVTIDVSITSEGLQESKVIQRASSPHGSYLYLSITNRMHTVGESLSVTYQTLNGSPRRDLIYYMVFSRGILVKHGSLRSGTVTKDNLPITPDMAPSFRLIGYYYNKHGDVIADSVRVDVEDMCQEKVKVSKQSTAELIIDLPDEKAKVALLAVDKAIYALKADNKLTAKQVFSSMQSYDLGCSYGGGADPESTINDAGLTFISRSMNSLQRQETNYSSEKLQNCCVHGFTLIPMKRTCEERAQRVSQLDADPLCAEVFLDCCRQGEKLRQRKRQEDAQQELGRTASALDIEDYFSDTARHNIRRYFPPSFAFKVYDVNGKLSHRLTLPDSITTWEIQAISLSPSYGFCVAKPWEFRAFKDIFVSLRLPYSVKKYEHIAITPVIYNYKDDPVQLAVHMEQTKGLCSPGSATSTAFVNITMEPQSSQFVTFSAVPMVTGEIPIKIHIYDIEQEAGMDAIEKTLNVWAEGIEHREEKTRLVKLDGENDDSFIIDGMLPDDTVPESGSNIFIEMEEDGFSQATVRKLLSPKGVAAMLRMPTGCAEQTMTKLGPTVFALRYLDVNQLWFELPVGTRDEALNFAERGYLRMLTYKKSDGSYGPWWSRPSSAWVTAHVVKVMSLVAERQSVATGEQGRRSTAVSAEEISQSVGYLLSVQKPDGSFTDPNPVMHRGMKGRIGDRDEDASMTAFVTLALNRALQFTREDQQNNVEASILKATMYLQSHVDELENPYAVAIAAFCLSVCLSDKTQASPAWNKLQALATEGMSHQMTNGCRVWKDNAEVEQAAVTVETTAYALLTAVTLGESEWADSAACWLTSQERLGGGFSSTQDTFIALEALSEHELNRPTRAFTKVGARFTVPGKSDKIELSLENRRERVESELKKMIGNNINVVVTGEGSVKLKVVKAYHLLEPKDHCQELSINVKVEGKVKYTTTIMENYDYYEYEDYDAAKKDRVPRSAIEWFDARTRYRRDTDDSSKSQDTVTYEVTISHDLSRNLTGMAIADITLLSGFEAVTEDLDRLKQPPEEYISHYEVTYGRVVIYFNELVNSSETIKFDAIQRVPIGLLQPAPATFYDYYEPSKCTVVYSAPKRSKMVSKLCSGDVCQCAERPCHKQKSVFEKVNGKRITLDDRLQHACFFPTVDYGYIIEVLSLSVKSNFELYTANVTEVLRAHGDIHVAENAIRVFAKRLQCKGQLETGKRYLIMGKDGTTTTSNGQMQYLLELNTWVEQVPEERKCRGFSYKKACKAFDDFVSEYKVDGCRQ</sequence>
<dbReference type="Pfam" id="PF07678">
    <property type="entry name" value="TED_complement"/>
    <property type="match status" value="1"/>
</dbReference>
<dbReference type="Pfam" id="PF17791">
    <property type="entry name" value="MG3"/>
    <property type="match status" value="1"/>
</dbReference>
<dbReference type="InterPro" id="IPR018081">
    <property type="entry name" value="Anaphylatoxin_comp_syst"/>
</dbReference>
<dbReference type="InterPro" id="IPR019742">
    <property type="entry name" value="MacrogloblnA2_CS"/>
</dbReference>
<dbReference type="SUPFAM" id="SSF47686">
    <property type="entry name" value="Anaphylotoxins (complement system)"/>
    <property type="match status" value="1"/>
</dbReference>
<evidence type="ECO:0000256" key="2">
    <source>
        <dbReference type="ARBA" id="ARBA00010952"/>
    </source>
</evidence>
<keyword evidence="4" id="KW-0646">Protease inhibitor</keyword>
<evidence type="ECO:0000259" key="11">
    <source>
        <dbReference type="PROSITE" id="PS01178"/>
    </source>
</evidence>
<dbReference type="InterPro" id="IPR018933">
    <property type="entry name" value="Netrin_module_non-TIMP"/>
</dbReference>
<dbReference type="Pfam" id="PF00207">
    <property type="entry name" value="A2M"/>
    <property type="match status" value="1"/>
</dbReference>
<dbReference type="InterPro" id="IPR013783">
    <property type="entry name" value="Ig-like_fold"/>
</dbReference>
<evidence type="ECO:0000259" key="12">
    <source>
        <dbReference type="PROSITE" id="PS50189"/>
    </source>
</evidence>
<dbReference type="SMART" id="SM00643">
    <property type="entry name" value="C345C"/>
    <property type="match status" value="1"/>
</dbReference>
<evidence type="ECO:0000256" key="5">
    <source>
        <dbReference type="ARBA" id="ARBA00022729"/>
    </source>
</evidence>
<feature type="signal peptide" evidence="10">
    <location>
        <begin position="1"/>
        <end position="20"/>
    </location>
</feature>
<dbReference type="Gene3D" id="2.40.50.120">
    <property type="match status" value="1"/>
</dbReference>
<dbReference type="Gene3D" id="2.60.40.10">
    <property type="entry name" value="Immunoglobulins"/>
    <property type="match status" value="2"/>
</dbReference>
<dbReference type="Gene3D" id="2.60.40.1940">
    <property type="match status" value="1"/>
</dbReference>
<dbReference type="InterPro" id="IPR040839">
    <property type="entry name" value="MG4"/>
</dbReference>
<dbReference type="SMART" id="SM01361">
    <property type="entry name" value="A2M_recep"/>
    <property type="match status" value="1"/>
</dbReference>
<dbReference type="FunFam" id="2.40.50.120:FF:000013">
    <property type="entry name" value="Complement C3"/>
    <property type="match status" value="1"/>
</dbReference>
<dbReference type="InterPro" id="IPR001134">
    <property type="entry name" value="Netrin_domain"/>
</dbReference>
<dbReference type="Pfam" id="PF07703">
    <property type="entry name" value="A2M_BRD"/>
    <property type="match status" value="1"/>
</dbReference>
<comment type="similarity">
    <text evidence="2">Belongs to the protease inhibitor I39 (alpha-2-macroglobulin) family.</text>
</comment>
<accession>A0A667Y1M9</accession>
<reference evidence="13" key="1">
    <citation type="submission" date="2019-06" db="EMBL/GenBank/DDBJ databases">
        <authorList>
            <consortium name="Wellcome Sanger Institute Data Sharing"/>
        </authorList>
    </citation>
    <scope>NUCLEOTIDE SEQUENCE [LARGE SCALE GENOMIC DNA]</scope>
</reference>
<keyword evidence="7" id="KW-0882">Thioester bond</keyword>
<dbReference type="SMART" id="SM01359">
    <property type="entry name" value="A2M_N_2"/>
    <property type="match status" value="1"/>
</dbReference>